<dbReference type="Proteomes" id="UP000641454">
    <property type="component" value="Unassembled WGS sequence"/>
</dbReference>
<gene>
    <name evidence="1" type="ORF">H8R25_06550</name>
</gene>
<reference evidence="1 2" key="1">
    <citation type="submission" date="2020-08" db="EMBL/GenBank/DDBJ databases">
        <title>Description of novel Flavobacterium F-392 isolate.</title>
        <authorList>
            <person name="Saticioglu I.B."/>
            <person name="Duman M."/>
            <person name="Altun S."/>
        </authorList>
    </citation>
    <scope>NUCLEOTIDE SEQUENCE [LARGE SCALE GENOMIC DNA]</scope>
    <source>
        <strain evidence="1 2">F-392</strain>
    </source>
</reference>
<evidence type="ECO:0000313" key="2">
    <source>
        <dbReference type="Proteomes" id="UP000641454"/>
    </source>
</evidence>
<dbReference type="InterPro" id="IPR007358">
    <property type="entry name" value="Nucleoid_associated_NdpA"/>
</dbReference>
<comment type="caution">
    <text evidence="1">The sequence shown here is derived from an EMBL/GenBank/DDBJ whole genome shotgun (WGS) entry which is preliminary data.</text>
</comment>
<organism evidence="1 2">
    <name type="scientific">Flavobacterium muglaense</name>
    <dbReference type="NCBI Taxonomy" id="2764716"/>
    <lineage>
        <taxon>Bacteria</taxon>
        <taxon>Pseudomonadati</taxon>
        <taxon>Bacteroidota</taxon>
        <taxon>Flavobacteriia</taxon>
        <taxon>Flavobacteriales</taxon>
        <taxon>Flavobacteriaceae</taxon>
        <taxon>Flavobacterium</taxon>
    </lineage>
</organism>
<proteinExistence type="predicted"/>
<name>A0A923SFV4_9FLAO</name>
<dbReference type="RefSeq" id="WP_187017764.1">
    <property type="nucleotide sequence ID" value="NZ_JACRUK010000011.1"/>
</dbReference>
<evidence type="ECO:0000313" key="1">
    <source>
        <dbReference type="EMBL" id="MBC5844094.1"/>
    </source>
</evidence>
<dbReference type="AlphaFoldDB" id="A0A923SFV4"/>
<accession>A0A923SFV4</accession>
<protein>
    <submittedName>
        <fullName evidence="1">Nucleoid-associated protein</fullName>
    </submittedName>
</protein>
<sequence>MNVAIEKIDRLIIHNVGNKSYGEGIKFSQDETNFDNSESNILKLIQNVFKFDSLYEFYFTHDLNLNPVYKLVNVLFEDNTKFLEVSQTLVSHLYNQSTHPKIKGGDFYVIYLKDCIINDEIVDGIAILKSENKDTFLNVKSNPNGFELESLLGMNINKLDKGCLIFNTDKEKGYLLSVIDNTNKTSDAQYWFDNFLSVRERKNEYYNTQNVLSLCKEFISKELSNKFEIKRTDQADLLNKSAAFFKEENVFEFNKFASEVIEKPEYIDSFNTFKTNYEKEKNVDVKDNFEISEKATKKQARFFKSVLKLDKNFHIYIHGKKELIEKGVDNNGKKFYKIYFEEES</sequence>
<dbReference type="GO" id="GO:0009295">
    <property type="term" value="C:nucleoid"/>
    <property type="evidence" value="ECO:0007669"/>
    <property type="project" value="InterPro"/>
</dbReference>
<dbReference type="Pfam" id="PF04245">
    <property type="entry name" value="NA37"/>
    <property type="match status" value="1"/>
</dbReference>
<dbReference type="EMBL" id="JACRUL010000011">
    <property type="protein sequence ID" value="MBC5844094.1"/>
    <property type="molecule type" value="Genomic_DNA"/>
</dbReference>
<keyword evidence="2" id="KW-1185">Reference proteome</keyword>